<dbReference type="EMBL" id="JBJUIK010000010">
    <property type="protein sequence ID" value="KAL3516300.1"/>
    <property type="molecule type" value="Genomic_DNA"/>
</dbReference>
<feature type="chain" id="PRO_5044893020" evidence="1">
    <location>
        <begin position="24"/>
        <end position="185"/>
    </location>
</feature>
<feature type="signal peptide" evidence="1">
    <location>
        <begin position="1"/>
        <end position="23"/>
    </location>
</feature>
<accession>A0ABD2ZDG0</accession>
<evidence type="ECO:0000313" key="2">
    <source>
        <dbReference type="EMBL" id="KAL3516300.1"/>
    </source>
</evidence>
<dbReference type="Proteomes" id="UP001630127">
    <property type="component" value="Unassembled WGS sequence"/>
</dbReference>
<gene>
    <name evidence="2" type="ORF">ACH5RR_023202</name>
</gene>
<evidence type="ECO:0000313" key="3">
    <source>
        <dbReference type="Proteomes" id="UP001630127"/>
    </source>
</evidence>
<comment type="caution">
    <text evidence="2">The sequence shown here is derived from an EMBL/GenBank/DDBJ whole genome shotgun (WGS) entry which is preliminary data.</text>
</comment>
<name>A0ABD2ZDG0_9GENT</name>
<evidence type="ECO:0000256" key="1">
    <source>
        <dbReference type="SAM" id="SignalP"/>
    </source>
</evidence>
<reference evidence="2 3" key="1">
    <citation type="submission" date="2024-11" db="EMBL/GenBank/DDBJ databases">
        <title>A near-complete genome assembly of Cinchona calisaya.</title>
        <authorList>
            <person name="Lian D.C."/>
            <person name="Zhao X.W."/>
            <person name="Wei L."/>
        </authorList>
    </citation>
    <scope>NUCLEOTIDE SEQUENCE [LARGE SCALE GENOMIC DNA]</scope>
    <source>
        <tissue evidence="2">Nenye</tissue>
    </source>
</reference>
<sequence>MASMSPLVVKISGSLLWFLGVFPQLSEILKKHGAEGEAELGQAQFAQLLQPVLQELADALAENHVVVEQNVKIINGSQLRKFLADQKHLNDVVEKIMQEKHDQKDAKTTKELIRSFLEENGSDLGLPPLRADEMVVLLYDAVFADVRETKSTAGSEEDLMVILKEILVKFEEQLEANPVFHDLGI</sequence>
<proteinExistence type="predicted"/>
<dbReference type="PANTHER" id="PTHR34574:SF3">
    <property type="entry name" value="CALCIUM-BINDING EF HAND FAMILY PROTEIN"/>
    <property type="match status" value="1"/>
</dbReference>
<protein>
    <submittedName>
        <fullName evidence="2">Uncharacterized protein</fullName>
    </submittedName>
</protein>
<dbReference type="AlphaFoldDB" id="A0ABD2ZDG0"/>
<organism evidence="2 3">
    <name type="scientific">Cinchona calisaya</name>
    <dbReference type="NCBI Taxonomy" id="153742"/>
    <lineage>
        <taxon>Eukaryota</taxon>
        <taxon>Viridiplantae</taxon>
        <taxon>Streptophyta</taxon>
        <taxon>Embryophyta</taxon>
        <taxon>Tracheophyta</taxon>
        <taxon>Spermatophyta</taxon>
        <taxon>Magnoliopsida</taxon>
        <taxon>eudicotyledons</taxon>
        <taxon>Gunneridae</taxon>
        <taxon>Pentapetalae</taxon>
        <taxon>asterids</taxon>
        <taxon>lamiids</taxon>
        <taxon>Gentianales</taxon>
        <taxon>Rubiaceae</taxon>
        <taxon>Cinchonoideae</taxon>
        <taxon>Cinchoneae</taxon>
        <taxon>Cinchona</taxon>
    </lineage>
</organism>
<dbReference type="PANTHER" id="PTHR34574">
    <property type="entry name" value="CALCIUM-BINDING EF-HAND FAMILY PROTEIN-RELATED"/>
    <property type="match status" value="1"/>
</dbReference>
<keyword evidence="1" id="KW-0732">Signal</keyword>
<keyword evidence="3" id="KW-1185">Reference proteome</keyword>